<keyword evidence="3" id="KW-1185">Reference proteome</keyword>
<dbReference type="Gene3D" id="3.40.710.10">
    <property type="entry name" value="DD-peptidase/beta-lactamase superfamily"/>
    <property type="match status" value="1"/>
</dbReference>
<dbReference type="EC" id="3.1.1.114" evidence="2"/>
<comment type="caution">
    <text evidence="2">The sequence shown here is derived from an EMBL/GenBank/DDBJ whole genome shotgun (WGS) entry which is preliminary data.</text>
</comment>
<dbReference type="PANTHER" id="PTHR43283">
    <property type="entry name" value="BETA-LACTAMASE-RELATED"/>
    <property type="match status" value="1"/>
</dbReference>
<dbReference type="InterPro" id="IPR001466">
    <property type="entry name" value="Beta-lactam-related"/>
</dbReference>
<reference evidence="2 3" key="1">
    <citation type="submission" date="2024-02" db="EMBL/GenBank/DDBJ databases">
        <title>Adaptive strategies in a cosmopolitan and abundant soil bacterium.</title>
        <authorList>
            <person name="Carini P."/>
        </authorList>
    </citation>
    <scope>NUCLEOTIDE SEQUENCE [LARGE SCALE GENOMIC DNA]</scope>
    <source>
        <strain evidence="2 3">AZCC 1608</strain>
    </source>
</reference>
<dbReference type="PROSITE" id="PS51318">
    <property type="entry name" value="TAT"/>
    <property type="match status" value="1"/>
</dbReference>
<dbReference type="InterPro" id="IPR006311">
    <property type="entry name" value="TAT_signal"/>
</dbReference>
<dbReference type="PANTHER" id="PTHR43283:SF3">
    <property type="entry name" value="BETA-LACTAMASE FAMILY PROTEIN (AFU_ORTHOLOGUE AFUA_5G07500)"/>
    <property type="match status" value="1"/>
</dbReference>
<protein>
    <submittedName>
        <fullName evidence="2">Methyl acetate hydrolase</fullName>
        <ecNumber evidence="2">3.1.1.114</ecNumber>
    </submittedName>
</protein>
<evidence type="ECO:0000313" key="2">
    <source>
        <dbReference type="EMBL" id="MEH2559307.1"/>
    </source>
</evidence>
<evidence type="ECO:0000313" key="3">
    <source>
        <dbReference type="Proteomes" id="UP001364224"/>
    </source>
</evidence>
<name>A0ABU8BL72_9BRAD</name>
<dbReference type="InterPro" id="IPR012338">
    <property type="entry name" value="Beta-lactam/transpept-like"/>
</dbReference>
<sequence>MTVRFSRRDTLLRTAAVAAAGLIPGAAIPGLAAPLRTPSRSLEIDAVLQARVDAADVPGVVAMAATEQSVIYQGAFGARSMGAAARMWVDTVFSIASMTKLLTSVAALQLVERDKLKLDEPAARIDPTLGSPQVLDGFDPHGTPQLRAARKPITLRNLLTHTSGLSYQLWDTNVVRYGKASRNDTALPRAPLMFDPDTRWAYGGSLDRVGRLVEIISGQSLDRYFRDHILGPLGMYDTAFSLTEKQRGRQASLHLRKADGTLAPQPLVRRTEPKVISGGGGIYSTAPDYLTLLQALLNGGALAGKSILRPQTVALMSTNQIGNLDAGVLKTTNPALSDNVDFFPGVRLRWGLGDMINIDPVPDGRRAGSLTWAGLYNTYYWIDPASRITGVIMMQILPFADQRALNVYRLFERGIYRAHRAA</sequence>
<dbReference type="InterPro" id="IPR050789">
    <property type="entry name" value="Diverse_Enzym_Activities"/>
</dbReference>
<gene>
    <name evidence="2" type="ORF">V1286_006836</name>
</gene>
<organism evidence="2 3">
    <name type="scientific">Bradyrhizobium algeriense</name>
    <dbReference type="NCBI Taxonomy" id="634784"/>
    <lineage>
        <taxon>Bacteria</taxon>
        <taxon>Pseudomonadati</taxon>
        <taxon>Pseudomonadota</taxon>
        <taxon>Alphaproteobacteria</taxon>
        <taxon>Hyphomicrobiales</taxon>
        <taxon>Nitrobacteraceae</taxon>
        <taxon>Bradyrhizobium</taxon>
    </lineage>
</organism>
<dbReference type="RefSeq" id="WP_334487268.1">
    <property type="nucleotide sequence ID" value="NZ_JAZHRV010000001.1"/>
</dbReference>
<accession>A0ABU8BL72</accession>
<dbReference type="Proteomes" id="UP001364224">
    <property type="component" value="Unassembled WGS sequence"/>
</dbReference>
<keyword evidence="2" id="KW-0378">Hydrolase</keyword>
<dbReference type="GO" id="GO:0016787">
    <property type="term" value="F:hydrolase activity"/>
    <property type="evidence" value="ECO:0007669"/>
    <property type="project" value="UniProtKB-KW"/>
</dbReference>
<dbReference type="Pfam" id="PF00144">
    <property type="entry name" value="Beta-lactamase"/>
    <property type="match status" value="1"/>
</dbReference>
<proteinExistence type="predicted"/>
<evidence type="ECO:0000259" key="1">
    <source>
        <dbReference type="Pfam" id="PF00144"/>
    </source>
</evidence>
<feature type="domain" description="Beta-lactamase-related" evidence="1">
    <location>
        <begin position="44"/>
        <end position="406"/>
    </location>
</feature>
<dbReference type="SUPFAM" id="SSF56601">
    <property type="entry name" value="beta-lactamase/transpeptidase-like"/>
    <property type="match status" value="1"/>
</dbReference>
<dbReference type="EMBL" id="JAZHRV010000001">
    <property type="protein sequence ID" value="MEH2559307.1"/>
    <property type="molecule type" value="Genomic_DNA"/>
</dbReference>